<feature type="compositionally biased region" description="Polar residues" evidence="3">
    <location>
        <begin position="125"/>
        <end position="136"/>
    </location>
</feature>
<evidence type="ECO:0000256" key="2">
    <source>
        <dbReference type="PROSITE-ProRule" id="PRU00089"/>
    </source>
</evidence>
<reference evidence="5 6" key="1">
    <citation type="journal article" date="2015" name="Genome Biol. Evol.">
        <title>Phylogenomic analyses indicate that early fungi evolved digesting cell walls of algal ancestors of land plants.</title>
        <authorList>
            <person name="Chang Y."/>
            <person name="Wang S."/>
            <person name="Sekimoto S."/>
            <person name="Aerts A.L."/>
            <person name="Choi C."/>
            <person name="Clum A."/>
            <person name="LaButti K.M."/>
            <person name="Lindquist E.A."/>
            <person name="Yee Ngan C."/>
            <person name="Ohm R.A."/>
            <person name="Salamov A.A."/>
            <person name="Grigoriev I.V."/>
            <person name="Spatafora J.W."/>
            <person name="Berbee M.L."/>
        </authorList>
    </citation>
    <scope>NUCLEOTIDE SEQUENCE [LARGE SCALE GENOMIC DNA]</scope>
    <source>
        <strain evidence="5 6">JEL478</strain>
    </source>
</reference>
<keyword evidence="6" id="KW-1185">Reference proteome</keyword>
<feature type="domain" description="Fork-head" evidence="4">
    <location>
        <begin position="190"/>
        <end position="271"/>
    </location>
</feature>
<accession>A0A139A2L3</accession>
<gene>
    <name evidence="5" type="ORF">M427DRAFT_36356</name>
</gene>
<feature type="compositionally biased region" description="Polar residues" evidence="3">
    <location>
        <begin position="24"/>
        <end position="36"/>
    </location>
</feature>
<dbReference type="GO" id="GO:0005634">
    <property type="term" value="C:nucleus"/>
    <property type="evidence" value="ECO:0007669"/>
    <property type="project" value="UniProtKB-SubCell"/>
</dbReference>
<feature type="DNA-binding region" description="Fork-head" evidence="2">
    <location>
        <begin position="190"/>
        <end position="271"/>
    </location>
</feature>
<evidence type="ECO:0000313" key="5">
    <source>
        <dbReference type="EMBL" id="KXS11026.1"/>
    </source>
</evidence>
<dbReference type="SMART" id="SM00339">
    <property type="entry name" value="FH"/>
    <property type="match status" value="1"/>
</dbReference>
<dbReference type="OrthoDB" id="5954824at2759"/>
<proteinExistence type="predicted"/>
<organism evidence="5 6">
    <name type="scientific">Gonapodya prolifera (strain JEL478)</name>
    <name type="common">Monoblepharis prolifera</name>
    <dbReference type="NCBI Taxonomy" id="1344416"/>
    <lineage>
        <taxon>Eukaryota</taxon>
        <taxon>Fungi</taxon>
        <taxon>Fungi incertae sedis</taxon>
        <taxon>Chytridiomycota</taxon>
        <taxon>Chytridiomycota incertae sedis</taxon>
        <taxon>Monoblepharidomycetes</taxon>
        <taxon>Monoblepharidales</taxon>
        <taxon>Gonapodyaceae</taxon>
        <taxon>Gonapodya</taxon>
    </lineage>
</organism>
<dbReference type="Pfam" id="PF00250">
    <property type="entry name" value="Forkhead"/>
    <property type="match status" value="1"/>
</dbReference>
<dbReference type="AlphaFoldDB" id="A0A139A2L3"/>
<feature type="compositionally biased region" description="Polar residues" evidence="3">
    <location>
        <begin position="153"/>
        <end position="162"/>
    </location>
</feature>
<feature type="compositionally biased region" description="Acidic residues" evidence="3">
    <location>
        <begin position="320"/>
        <end position="329"/>
    </location>
</feature>
<feature type="compositionally biased region" description="Polar residues" evidence="3">
    <location>
        <begin position="74"/>
        <end position="83"/>
    </location>
</feature>
<dbReference type="EMBL" id="KQ965810">
    <property type="protein sequence ID" value="KXS11026.1"/>
    <property type="molecule type" value="Genomic_DNA"/>
</dbReference>
<dbReference type="OMA" id="TINCEDI"/>
<keyword evidence="2" id="KW-0539">Nucleus</keyword>
<keyword evidence="1 2" id="KW-0238">DNA-binding</keyword>
<protein>
    <recommendedName>
        <fullName evidence="4">Fork-head domain-containing protein</fullName>
    </recommendedName>
</protein>
<dbReference type="InterPro" id="IPR036390">
    <property type="entry name" value="WH_DNA-bd_sf"/>
</dbReference>
<feature type="compositionally biased region" description="Basic residues" evidence="3">
    <location>
        <begin position="300"/>
        <end position="312"/>
    </location>
</feature>
<feature type="compositionally biased region" description="Basic and acidic residues" evidence="3">
    <location>
        <begin position="283"/>
        <end position="293"/>
    </location>
</feature>
<dbReference type="GO" id="GO:0003700">
    <property type="term" value="F:DNA-binding transcription factor activity"/>
    <property type="evidence" value="ECO:0007669"/>
    <property type="project" value="InterPro"/>
</dbReference>
<dbReference type="SUPFAM" id="SSF46785">
    <property type="entry name" value="Winged helix' DNA-binding domain"/>
    <property type="match status" value="1"/>
</dbReference>
<dbReference type="PROSITE" id="PS50039">
    <property type="entry name" value="FORK_HEAD_3"/>
    <property type="match status" value="1"/>
</dbReference>
<dbReference type="Proteomes" id="UP000070544">
    <property type="component" value="Unassembled WGS sequence"/>
</dbReference>
<dbReference type="GO" id="GO:0043565">
    <property type="term" value="F:sequence-specific DNA binding"/>
    <property type="evidence" value="ECO:0007669"/>
    <property type="project" value="InterPro"/>
</dbReference>
<dbReference type="STRING" id="1344416.A0A139A2L3"/>
<feature type="region of interest" description="Disordered" evidence="3">
    <location>
        <begin position="125"/>
        <end position="191"/>
    </location>
</feature>
<evidence type="ECO:0000259" key="4">
    <source>
        <dbReference type="PROSITE" id="PS50039"/>
    </source>
</evidence>
<sequence length="484" mass="52669">MSSLLDEFLESSAYGIGRTPGRSLESTPNRTFNLEDTTNWSLTTPFRDTISDLRFPSEIPSENGLSTLAFVASMASSGSSPQQRPHDDEEVKPYPSFLDDQDDAANDLEGGLVPGPLISIASSHESPVRLRQNSHLPETPMPVPQRYLPPIDSSETAVNSSLPPDVLTVTRSNRLRSGDNNSRKPEKKPETKFPYLSLMGAAIIAQNGEKATLDVMQKWIERNHEAVVLQHPNWKDRIRHNLTMHLCFDKVETEQPSRKNAKGNQWCILPQWRKCFVRDPETGDVTFHKDLKPPGENLLKRKMPKSGKRAKRQGQGQVPDESDADEDKENDVPAPQTTTNLGVTKGSKRPLSEGQEQPTATDRKRRKKDTASSVLRSTRLKQQRVVLGCVDGIAPSLVHGVLVVGAIGLPQTTTSGVLIPLPDPSGAGAGAAGAGAGAGEKEFVKPPALGVFGNVNDTLLGPCETPVQGTEVTEVLKLICEPNV</sequence>
<evidence type="ECO:0000313" key="6">
    <source>
        <dbReference type="Proteomes" id="UP000070544"/>
    </source>
</evidence>
<evidence type="ECO:0000256" key="3">
    <source>
        <dbReference type="SAM" id="MobiDB-lite"/>
    </source>
</evidence>
<dbReference type="InterPro" id="IPR036388">
    <property type="entry name" value="WH-like_DNA-bd_sf"/>
</dbReference>
<comment type="subcellular location">
    <subcellularLocation>
        <location evidence="2">Nucleus</location>
    </subcellularLocation>
</comment>
<feature type="region of interest" description="Disordered" evidence="3">
    <location>
        <begin position="283"/>
        <end position="376"/>
    </location>
</feature>
<dbReference type="Gene3D" id="1.10.10.10">
    <property type="entry name" value="Winged helix-like DNA-binding domain superfamily/Winged helix DNA-binding domain"/>
    <property type="match status" value="1"/>
</dbReference>
<name>A0A139A2L3_GONPJ</name>
<dbReference type="InterPro" id="IPR001766">
    <property type="entry name" value="Fork_head_dom"/>
</dbReference>
<evidence type="ECO:0000256" key="1">
    <source>
        <dbReference type="ARBA" id="ARBA00023125"/>
    </source>
</evidence>
<feature type="compositionally biased region" description="Basic and acidic residues" evidence="3">
    <location>
        <begin position="181"/>
        <end position="191"/>
    </location>
</feature>
<feature type="region of interest" description="Disordered" evidence="3">
    <location>
        <begin position="15"/>
        <end position="36"/>
    </location>
</feature>
<feature type="region of interest" description="Disordered" evidence="3">
    <location>
        <begin position="74"/>
        <end position="105"/>
    </location>
</feature>